<dbReference type="GO" id="GO:0003723">
    <property type="term" value="F:RNA binding"/>
    <property type="evidence" value="ECO:0007669"/>
    <property type="project" value="InterPro"/>
</dbReference>
<dbReference type="eggNOG" id="KOG4197">
    <property type="taxonomic scope" value="Eukaryota"/>
</dbReference>
<dbReference type="GO" id="GO:0005739">
    <property type="term" value="C:mitochondrion"/>
    <property type="evidence" value="ECO:0007669"/>
    <property type="project" value="UniProtKB-ARBA"/>
</dbReference>
<feature type="compositionally biased region" description="Low complexity" evidence="4">
    <location>
        <begin position="29"/>
        <end position="58"/>
    </location>
</feature>
<feature type="region of interest" description="Disordered" evidence="4">
    <location>
        <begin position="1"/>
        <end position="68"/>
    </location>
</feature>
<keyword evidence="1" id="KW-0677">Repeat</keyword>
<evidence type="ECO:0000256" key="3">
    <source>
        <dbReference type="PROSITE-ProRule" id="PRU00708"/>
    </source>
</evidence>
<feature type="repeat" description="PPR" evidence="3">
    <location>
        <begin position="467"/>
        <end position="501"/>
    </location>
</feature>
<feature type="repeat" description="PPR" evidence="3">
    <location>
        <begin position="502"/>
        <end position="536"/>
    </location>
</feature>
<evidence type="ECO:0000313" key="5">
    <source>
        <dbReference type="EMBL" id="EEF39086.1"/>
    </source>
</evidence>
<dbReference type="PANTHER" id="PTHR47926">
    <property type="entry name" value="PENTATRICOPEPTIDE REPEAT-CONTAINING PROTEIN"/>
    <property type="match status" value="1"/>
</dbReference>
<dbReference type="FunFam" id="1.25.40.10:FF:000393">
    <property type="entry name" value="Pentatricopeptide repeat-containing protein At1g20230"/>
    <property type="match status" value="1"/>
</dbReference>
<dbReference type="NCBIfam" id="TIGR00756">
    <property type="entry name" value="PPR"/>
    <property type="match status" value="6"/>
</dbReference>
<feature type="repeat" description="PPR" evidence="3">
    <location>
        <begin position="638"/>
        <end position="672"/>
    </location>
</feature>
<feature type="repeat" description="PPR" evidence="3">
    <location>
        <begin position="331"/>
        <end position="365"/>
    </location>
</feature>
<dbReference type="EMBL" id="EQ973914">
    <property type="protein sequence ID" value="EEF39086.1"/>
    <property type="molecule type" value="Genomic_DNA"/>
</dbReference>
<dbReference type="FunFam" id="1.25.40.10:FF:001383">
    <property type="entry name" value="Pentatricopeptide repeat-containing protein mitochondrial"/>
    <property type="match status" value="1"/>
</dbReference>
<dbReference type="Proteomes" id="UP000008311">
    <property type="component" value="Unassembled WGS sequence"/>
</dbReference>
<dbReference type="PROSITE" id="PS51375">
    <property type="entry name" value="PPR"/>
    <property type="match status" value="6"/>
</dbReference>
<dbReference type="InterPro" id="IPR011990">
    <property type="entry name" value="TPR-like_helical_dom_sf"/>
</dbReference>
<dbReference type="InterPro" id="IPR002885">
    <property type="entry name" value="PPR_rpt"/>
</dbReference>
<feature type="repeat" description="PPR" evidence="3">
    <location>
        <begin position="537"/>
        <end position="571"/>
    </location>
</feature>
<gene>
    <name evidence="5" type="ORF">RCOM_0719420</name>
</gene>
<sequence length="695" mass="77469">MDKLAPFYSPYNPPLNQNPLTHNSKSRISSPPSLSLAPTPTSPDTTTTTTPLSASPSPQQMNVPKFQSLDSSSDVKTLDSINAMHAQLIKTCSMWNSDSNARTLITSYLELGDFRSSAMVFFVGFARNYVMWSSFMEEFENCGGDPIQVLNVFKELHSKGVTFDSGMVTVVLKICIRVMDLWLGLEVHASLIKRGFELDTYVRSALLSYYERCWSLEIANQVFHDMPDRDGLFWNEAIMINLKNERFGNAIELFRGMQFSFAKADASTVLKMLQACGKEEALNEGKQIHGYVIKHALESNLWISNSLISMYSRNGKIILSRRVFDSMKDHNLSSWNSIISSYTALGYLNGAWKLFHEMESSSVKPDIITWNCLLSGHALHGSYKEVLMILQKMQVTGFRPNSSSITSVLQTVTELRLLKIGKGIHGYVIRNRLNPDLYVEASLLDMYVKNNCLATSQAVFDNMKNRNIVAWNSLITGYAYKGLFDDAKRLLNKMKEEGIRADIVTWNGLVSGYSIWGHNEEALAVINEIKSSGLTPNVVSWTALISGCSQNGNYKESLEFFIQMQQEGIKPNSTTVSSLLKTCGGLSLLKKGKEIHCLSVKSGFTGDIYIATALVDMYSKSGNLKSAREVFKRTKNKTLACWNCMIMGFAIYGLGKEAISLYDEMLGAGILPDSITFTALLSACKNSAQYNPSNI</sequence>
<keyword evidence="6" id="KW-1185">Reference proteome</keyword>
<dbReference type="Pfam" id="PF13041">
    <property type="entry name" value="PPR_2"/>
    <property type="match status" value="4"/>
</dbReference>
<evidence type="ECO:0000256" key="4">
    <source>
        <dbReference type="SAM" id="MobiDB-lite"/>
    </source>
</evidence>
<evidence type="ECO:0000313" key="6">
    <source>
        <dbReference type="Proteomes" id="UP000008311"/>
    </source>
</evidence>
<dbReference type="FunFam" id="1.25.40.10:FF:000205">
    <property type="entry name" value="Pentatricopeptide repeat-containing protein, mitochondrial"/>
    <property type="match status" value="1"/>
</dbReference>
<dbReference type="InterPro" id="IPR046960">
    <property type="entry name" value="PPR_At4g14850-like_plant"/>
</dbReference>
<dbReference type="AlphaFoldDB" id="B9SBK1"/>
<dbReference type="FunCoup" id="B9SBK1">
    <property type="interactions" value="447"/>
</dbReference>
<dbReference type="PANTHER" id="PTHR47926:SF471">
    <property type="entry name" value="DYW DOMAIN-CONTAINING PROTEIN"/>
    <property type="match status" value="1"/>
</dbReference>
<evidence type="ECO:0000256" key="2">
    <source>
        <dbReference type="ARBA" id="ARBA00061659"/>
    </source>
</evidence>
<dbReference type="InParanoid" id="B9SBK1"/>
<organism evidence="5 6">
    <name type="scientific">Ricinus communis</name>
    <name type="common">Castor bean</name>
    <dbReference type="NCBI Taxonomy" id="3988"/>
    <lineage>
        <taxon>Eukaryota</taxon>
        <taxon>Viridiplantae</taxon>
        <taxon>Streptophyta</taxon>
        <taxon>Embryophyta</taxon>
        <taxon>Tracheophyta</taxon>
        <taxon>Spermatophyta</taxon>
        <taxon>Magnoliopsida</taxon>
        <taxon>eudicotyledons</taxon>
        <taxon>Gunneridae</taxon>
        <taxon>Pentapetalae</taxon>
        <taxon>rosids</taxon>
        <taxon>fabids</taxon>
        <taxon>Malpighiales</taxon>
        <taxon>Euphorbiaceae</taxon>
        <taxon>Acalyphoideae</taxon>
        <taxon>Acalypheae</taxon>
        <taxon>Ricinus</taxon>
    </lineage>
</organism>
<protein>
    <submittedName>
        <fullName evidence="5">Pentatricopeptide repeat-containing protein, putative</fullName>
    </submittedName>
</protein>
<dbReference type="Pfam" id="PF01535">
    <property type="entry name" value="PPR"/>
    <property type="match status" value="1"/>
</dbReference>
<name>B9SBK1_RICCO</name>
<feature type="compositionally biased region" description="Polar residues" evidence="4">
    <location>
        <begin position="14"/>
        <end position="28"/>
    </location>
</feature>
<evidence type="ECO:0000256" key="1">
    <source>
        <dbReference type="ARBA" id="ARBA00022737"/>
    </source>
</evidence>
<dbReference type="Gene3D" id="1.25.40.10">
    <property type="entry name" value="Tetratricopeptide repeat domain"/>
    <property type="match status" value="5"/>
</dbReference>
<accession>B9SBK1</accession>
<reference evidence="6" key="1">
    <citation type="journal article" date="2010" name="Nat. Biotechnol.">
        <title>Draft genome sequence of the oilseed species Ricinus communis.</title>
        <authorList>
            <person name="Chan A.P."/>
            <person name="Crabtree J."/>
            <person name="Zhao Q."/>
            <person name="Lorenzi H."/>
            <person name="Orvis J."/>
            <person name="Puiu D."/>
            <person name="Melake-Berhan A."/>
            <person name="Jones K.M."/>
            <person name="Redman J."/>
            <person name="Chen G."/>
            <person name="Cahoon E.B."/>
            <person name="Gedil M."/>
            <person name="Stanke M."/>
            <person name="Haas B.J."/>
            <person name="Wortman J.R."/>
            <person name="Fraser-Liggett C.M."/>
            <person name="Ravel J."/>
            <person name="Rabinowicz P.D."/>
        </authorList>
    </citation>
    <scope>NUCLEOTIDE SEQUENCE [LARGE SCALE GENOMIC DNA]</scope>
    <source>
        <strain evidence="6">cv. Hale</strain>
    </source>
</reference>
<dbReference type="GO" id="GO:0009451">
    <property type="term" value="P:RNA modification"/>
    <property type="evidence" value="ECO:0007669"/>
    <property type="project" value="InterPro"/>
</dbReference>
<feature type="repeat" description="PPR" evidence="3">
    <location>
        <begin position="366"/>
        <end position="400"/>
    </location>
</feature>
<proteinExistence type="inferred from homology"/>
<comment type="similarity">
    <text evidence="2">Belongs to the PPR family. PCMP-E subfamily.</text>
</comment>